<dbReference type="EMBL" id="JAUSWA010000007">
    <property type="protein sequence ID" value="MDQ0493526.1"/>
    <property type="molecule type" value="Genomic_DNA"/>
</dbReference>
<sequence length="50" mass="5509">MEGLIELTPGMTLADADDIKFRVEDALLRDPHISDAALGILEDDGVKNWK</sequence>
<name>A0ABU0KYT8_9BACL</name>
<organism evidence="1 2">
    <name type="scientific">Paenibacillus brasilensis</name>
    <dbReference type="NCBI Taxonomy" id="128574"/>
    <lineage>
        <taxon>Bacteria</taxon>
        <taxon>Bacillati</taxon>
        <taxon>Bacillota</taxon>
        <taxon>Bacilli</taxon>
        <taxon>Bacillales</taxon>
        <taxon>Paenibacillaceae</taxon>
        <taxon>Paenibacillus</taxon>
    </lineage>
</organism>
<reference evidence="1 2" key="1">
    <citation type="submission" date="2023-07" db="EMBL/GenBank/DDBJ databases">
        <title>Genomic Encyclopedia of Type Strains, Phase IV (KMG-IV): sequencing the most valuable type-strain genomes for metagenomic binning, comparative biology and taxonomic classification.</title>
        <authorList>
            <person name="Goeker M."/>
        </authorList>
    </citation>
    <scope>NUCLEOTIDE SEQUENCE [LARGE SCALE GENOMIC DNA]</scope>
    <source>
        <strain evidence="1 2">DSM 14914</strain>
    </source>
</reference>
<comment type="caution">
    <text evidence="1">The sequence shown here is derived from an EMBL/GenBank/DDBJ whole genome shotgun (WGS) entry which is preliminary data.</text>
</comment>
<dbReference type="Proteomes" id="UP001242811">
    <property type="component" value="Unassembled WGS sequence"/>
</dbReference>
<keyword evidence="2" id="KW-1185">Reference proteome</keyword>
<accession>A0ABU0KYT8</accession>
<proteinExistence type="predicted"/>
<evidence type="ECO:0000313" key="1">
    <source>
        <dbReference type="EMBL" id="MDQ0493526.1"/>
    </source>
</evidence>
<gene>
    <name evidence="1" type="ORF">QOZ95_001684</name>
</gene>
<evidence type="ECO:0000313" key="2">
    <source>
        <dbReference type="Proteomes" id="UP001242811"/>
    </source>
</evidence>
<protein>
    <submittedName>
        <fullName evidence="1">Divalent metal cation (Fe/Co/Zn/Cd) transporter</fullName>
    </submittedName>
</protein>